<feature type="transmembrane region" description="Helical" evidence="6">
    <location>
        <begin position="291"/>
        <end position="314"/>
    </location>
</feature>
<keyword evidence="4 6" id="KW-1133">Transmembrane helix</keyword>
<evidence type="ECO:0000256" key="5">
    <source>
        <dbReference type="ARBA" id="ARBA00023136"/>
    </source>
</evidence>
<feature type="transmembrane region" description="Helical" evidence="6">
    <location>
        <begin position="131"/>
        <end position="148"/>
    </location>
</feature>
<dbReference type="RefSeq" id="WP_081656875.1">
    <property type="nucleotide sequence ID" value="NZ_CP010848.1"/>
</dbReference>
<dbReference type="GeneID" id="93667890"/>
<evidence type="ECO:0000256" key="3">
    <source>
        <dbReference type="ARBA" id="ARBA00022692"/>
    </source>
</evidence>
<evidence type="ECO:0000256" key="6">
    <source>
        <dbReference type="SAM" id="Phobius"/>
    </source>
</evidence>
<dbReference type="PANTHER" id="PTHR30238">
    <property type="entry name" value="MEMBRANE BOUND PREDICTED REDOX MODULATOR"/>
    <property type="match status" value="1"/>
</dbReference>
<comment type="subcellular location">
    <subcellularLocation>
        <location evidence="1">Membrane</location>
        <topology evidence="1">Multi-pass membrane protein</topology>
    </subcellularLocation>
</comment>
<evidence type="ECO:0000256" key="4">
    <source>
        <dbReference type="ARBA" id="ARBA00022989"/>
    </source>
</evidence>
<organism evidence="7 8">
    <name type="scientific">Rathayibacter toxicus</name>
    <dbReference type="NCBI Taxonomy" id="145458"/>
    <lineage>
        <taxon>Bacteria</taxon>
        <taxon>Bacillati</taxon>
        <taxon>Actinomycetota</taxon>
        <taxon>Actinomycetes</taxon>
        <taxon>Micrococcales</taxon>
        <taxon>Microbacteriaceae</taxon>
        <taxon>Rathayibacter</taxon>
    </lineage>
</organism>
<dbReference type="Pfam" id="PF03741">
    <property type="entry name" value="TerC"/>
    <property type="match status" value="1"/>
</dbReference>
<feature type="transmembrane region" description="Helical" evidence="6">
    <location>
        <begin position="188"/>
        <end position="215"/>
    </location>
</feature>
<dbReference type="InterPro" id="IPR022369">
    <property type="entry name" value="Integral_membrane_TerC_rswitch"/>
</dbReference>
<dbReference type="Proteomes" id="UP000237966">
    <property type="component" value="Unassembled WGS sequence"/>
</dbReference>
<feature type="transmembrane region" description="Helical" evidence="6">
    <location>
        <begin position="39"/>
        <end position="59"/>
    </location>
</feature>
<evidence type="ECO:0000256" key="1">
    <source>
        <dbReference type="ARBA" id="ARBA00004141"/>
    </source>
</evidence>
<feature type="transmembrane region" description="Helical" evidence="6">
    <location>
        <begin position="221"/>
        <end position="242"/>
    </location>
</feature>
<protein>
    <submittedName>
        <fullName evidence="7">TerC family protein</fullName>
    </submittedName>
</protein>
<feature type="transmembrane region" description="Helical" evidence="6">
    <location>
        <begin position="79"/>
        <end position="96"/>
    </location>
</feature>
<dbReference type="PANTHER" id="PTHR30238:SF0">
    <property type="entry name" value="THYLAKOID MEMBRANE PROTEIN TERC, CHLOROPLASTIC"/>
    <property type="match status" value="1"/>
</dbReference>
<feature type="transmembrane region" description="Helical" evidence="6">
    <location>
        <begin position="249"/>
        <end position="271"/>
    </location>
</feature>
<comment type="caution">
    <text evidence="7">The sequence shown here is derived from an EMBL/GenBank/DDBJ whole genome shotgun (WGS) entry which is preliminary data.</text>
</comment>
<evidence type="ECO:0000256" key="2">
    <source>
        <dbReference type="ARBA" id="ARBA00007511"/>
    </source>
</evidence>
<dbReference type="NCBIfam" id="TIGR03718">
    <property type="entry name" value="R_switched_Alx"/>
    <property type="match status" value="1"/>
</dbReference>
<proteinExistence type="inferred from homology"/>
<dbReference type="OrthoDB" id="5242957at2"/>
<dbReference type="EMBL" id="PSWU01000004">
    <property type="protein sequence ID" value="PPI16233.1"/>
    <property type="molecule type" value="Genomic_DNA"/>
</dbReference>
<keyword evidence="3 6" id="KW-0812">Transmembrane</keyword>
<feature type="transmembrane region" description="Helical" evidence="6">
    <location>
        <begin position="6"/>
        <end position="27"/>
    </location>
</feature>
<gene>
    <name evidence="7" type="ORF">C5C51_02145</name>
</gene>
<evidence type="ECO:0000313" key="8">
    <source>
        <dbReference type="Proteomes" id="UP000237966"/>
    </source>
</evidence>
<name>A0A2S5Y8K2_9MICO</name>
<dbReference type="AlphaFoldDB" id="A0A2S5Y8K2"/>
<accession>A0A2S5Y8K2</accession>
<evidence type="ECO:0000313" key="7">
    <source>
        <dbReference type="EMBL" id="PPI16233.1"/>
    </source>
</evidence>
<keyword evidence="5 6" id="KW-0472">Membrane</keyword>
<dbReference type="GO" id="GO:0016020">
    <property type="term" value="C:membrane"/>
    <property type="evidence" value="ECO:0007669"/>
    <property type="project" value="UniProtKB-SubCell"/>
</dbReference>
<feature type="transmembrane region" description="Helical" evidence="6">
    <location>
        <begin position="103"/>
        <end position="125"/>
    </location>
</feature>
<comment type="similarity">
    <text evidence="2">Belongs to the TerC family.</text>
</comment>
<reference evidence="7 8" key="1">
    <citation type="submission" date="2018-02" db="EMBL/GenBank/DDBJ databases">
        <title>Bacteriophage NCPPB3778 and a type I-E CRISPR drive the evolution of the US Biological Select Agent, Rathayibacter toxicus.</title>
        <authorList>
            <person name="Davis E.W.II."/>
            <person name="Tabima J.F."/>
            <person name="Weisberg A.J."/>
            <person name="Lopes L.D."/>
            <person name="Wiseman M.S."/>
            <person name="Wiseman M.S."/>
            <person name="Pupko T."/>
            <person name="Belcher M.S."/>
            <person name="Sechler A.J."/>
            <person name="Tancos M.A."/>
            <person name="Schroeder B.K."/>
            <person name="Murray T.D."/>
            <person name="Luster D.G."/>
            <person name="Schneider W.L."/>
            <person name="Rogers E."/>
            <person name="Andreote F.D."/>
            <person name="Grunwald N.J."/>
            <person name="Putnam M.L."/>
            <person name="Chang J.H."/>
        </authorList>
    </citation>
    <scope>NUCLEOTIDE SEQUENCE [LARGE SCALE GENOMIC DNA]</scope>
    <source>
        <strain evidence="7 8">FH99</strain>
    </source>
</reference>
<sequence>MTVSPVIWTVTVIFIVLLLLFDFFFHVRKAHEPTLKEAAVWSAIYVGIAVAFGLGVLIVGGDVAGSEYFAGYITEKALSIDNLFVFLIIMASFSVPRGNQQKVLLVGIIFALIARASFIFLGATLINSFSWAFYLFGLILLVTAFNLIKPNDEHASDNVMVRLAKRIFKTSDKYDGDRFFTIIAGKRVLTPMIVVIAAIGGTDILFALDSVPAIFGLTSDVYIVFTATAFSLLGLRQLYFLIDGLLDRLIYLSYGLATILAFIGVKLILHALHENTLPFINHGQHVEVIEISTGLSLSVIIGVLAVTVIASLISPKGRAQNAKRAAATQLQRTD</sequence>
<dbReference type="InterPro" id="IPR005496">
    <property type="entry name" value="Integral_membrane_TerC"/>
</dbReference>